<dbReference type="Pfam" id="PF00589">
    <property type="entry name" value="Phage_integrase"/>
    <property type="match status" value="1"/>
</dbReference>
<dbReference type="Pfam" id="PF02899">
    <property type="entry name" value="Phage_int_SAM_1"/>
    <property type="match status" value="1"/>
</dbReference>
<dbReference type="InterPro" id="IPR050090">
    <property type="entry name" value="Tyrosine_recombinase_XerCD"/>
</dbReference>
<dbReference type="Gene3D" id="1.10.150.130">
    <property type="match status" value="1"/>
</dbReference>
<dbReference type="PANTHER" id="PTHR30349:SF81">
    <property type="entry name" value="TYROSINE RECOMBINASE XERC"/>
    <property type="match status" value="1"/>
</dbReference>
<dbReference type="Proteomes" id="UP000265540">
    <property type="component" value="Unassembled WGS sequence"/>
</dbReference>
<dbReference type="Gene3D" id="1.10.443.10">
    <property type="entry name" value="Intergrase catalytic core"/>
    <property type="match status" value="1"/>
</dbReference>
<accession>A0A3A4ZD02</accession>
<dbReference type="InterPro" id="IPR044068">
    <property type="entry name" value="CB"/>
</dbReference>
<organism evidence="7 8">
    <name type="scientific">candidate division WWE3 bacterium</name>
    <dbReference type="NCBI Taxonomy" id="2053526"/>
    <lineage>
        <taxon>Bacteria</taxon>
        <taxon>Katanobacteria</taxon>
    </lineage>
</organism>
<dbReference type="InterPro" id="IPR004107">
    <property type="entry name" value="Integrase_SAM-like_N"/>
</dbReference>
<evidence type="ECO:0008006" key="9">
    <source>
        <dbReference type="Google" id="ProtNLM"/>
    </source>
</evidence>
<keyword evidence="1" id="KW-0229">DNA integration</keyword>
<keyword evidence="2 4" id="KW-0238">DNA-binding</keyword>
<dbReference type="GO" id="GO:0015074">
    <property type="term" value="P:DNA integration"/>
    <property type="evidence" value="ECO:0007669"/>
    <property type="project" value="UniProtKB-KW"/>
</dbReference>
<dbReference type="InterPro" id="IPR002104">
    <property type="entry name" value="Integrase_catalytic"/>
</dbReference>
<dbReference type="InterPro" id="IPR010998">
    <property type="entry name" value="Integrase_recombinase_N"/>
</dbReference>
<reference evidence="7 8" key="1">
    <citation type="journal article" date="2017" name="ISME J.">
        <title>Energy and carbon metabolisms in a deep terrestrial subsurface fluid microbial community.</title>
        <authorList>
            <person name="Momper L."/>
            <person name="Jungbluth S.P."/>
            <person name="Lee M.D."/>
            <person name="Amend J.P."/>
        </authorList>
    </citation>
    <scope>NUCLEOTIDE SEQUENCE [LARGE SCALE GENOMIC DNA]</scope>
    <source>
        <strain evidence="7">SURF_46</strain>
    </source>
</reference>
<evidence type="ECO:0000259" key="6">
    <source>
        <dbReference type="PROSITE" id="PS51900"/>
    </source>
</evidence>
<name>A0A3A4ZD02_UNCKA</name>
<gene>
    <name evidence="7" type="ORF">C4561_03030</name>
</gene>
<keyword evidence="3" id="KW-0233">DNA recombination</keyword>
<evidence type="ECO:0000256" key="3">
    <source>
        <dbReference type="ARBA" id="ARBA00023172"/>
    </source>
</evidence>
<dbReference type="PROSITE" id="PS51900">
    <property type="entry name" value="CB"/>
    <property type="match status" value="1"/>
</dbReference>
<dbReference type="PANTHER" id="PTHR30349">
    <property type="entry name" value="PHAGE INTEGRASE-RELATED"/>
    <property type="match status" value="1"/>
</dbReference>
<dbReference type="PROSITE" id="PS51898">
    <property type="entry name" value="TYR_RECOMBINASE"/>
    <property type="match status" value="1"/>
</dbReference>
<dbReference type="InterPro" id="IPR011010">
    <property type="entry name" value="DNA_brk_join_enz"/>
</dbReference>
<feature type="domain" description="Core-binding (CB)" evidence="6">
    <location>
        <begin position="2"/>
        <end position="87"/>
    </location>
</feature>
<dbReference type="SUPFAM" id="SSF56349">
    <property type="entry name" value="DNA breaking-rejoining enzymes"/>
    <property type="match status" value="1"/>
</dbReference>
<dbReference type="GO" id="GO:0003677">
    <property type="term" value="F:DNA binding"/>
    <property type="evidence" value="ECO:0007669"/>
    <property type="project" value="UniProtKB-UniRule"/>
</dbReference>
<dbReference type="GO" id="GO:0006310">
    <property type="term" value="P:DNA recombination"/>
    <property type="evidence" value="ECO:0007669"/>
    <property type="project" value="UniProtKB-KW"/>
</dbReference>
<dbReference type="InterPro" id="IPR013762">
    <property type="entry name" value="Integrase-like_cat_sf"/>
</dbReference>
<sequence>MIKLDLAHKKFIEALESEGKSSSTLIAYSKDIEQLMEHLSKSGVNIVTEVELVHLEGFMSKLSEEEYTPKSISRKTNATKTFFKFLHKEGHIKDNIADLLKHPKVDIKAPRILSKLEYRALRDAAKDDLRSYAMIEVLLQTGITISELAEIRMEDISLDEESGSLFVPKKNNKDARTVPLNKAVVEAIKEYINEDRPKLENAKHLFITKTGKPLLVRNIRSTINRYFKLAGVENAKVNDLRHTFVAHHLATGVSIIHISKIAGHKRISTTERYLQYIERDTEEEKTDLGIL</sequence>
<evidence type="ECO:0000313" key="7">
    <source>
        <dbReference type="EMBL" id="RJR27114.1"/>
    </source>
</evidence>
<proteinExistence type="predicted"/>
<evidence type="ECO:0000259" key="5">
    <source>
        <dbReference type="PROSITE" id="PS51898"/>
    </source>
</evidence>
<protein>
    <recommendedName>
        <fullName evidence="9">Tyrosine recombinase XerC</fullName>
    </recommendedName>
</protein>
<feature type="domain" description="Tyr recombinase" evidence="5">
    <location>
        <begin position="108"/>
        <end position="287"/>
    </location>
</feature>
<evidence type="ECO:0000256" key="1">
    <source>
        <dbReference type="ARBA" id="ARBA00022908"/>
    </source>
</evidence>
<evidence type="ECO:0000256" key="2">
    <source>
        <dbReference type="ARBA" id="ARBA00023125"/>
    </source>
</evidence>
<dbReference type="EMBL" id="QZJF01000016">
    <property type="protein sequence ID" value="RJR27114.1"/>
    <property type="molecule type" value="Genomic_DNA"/>
</dbReference>
<dbReference type="AlphaFoldDB" id="A0A3A4ZD02"/>
<comment type="caution">
    <text evidence="7">The sequence shown here is derived from an EMBL/GenBank/DDBJ whole genome shotgun (WGS) entry which is preliminary data.</text>
</comment>
<evidence type="ECO:0000256" key="4">
    <source>
        <dbReference type="PROSITE-ProRule" id="PRU01248"/>
    </source>
</evidence>
<evidence type="ECO:0000313" key="8">
    <source>
        <dbReference type="Proteomes" id="UP000265540"/>
    </source>
</evidence>